<feature type="region of interest" description="Disordered" evidence="1">
    <location>
        <begin position="1"/>
        <end position="38"/>
    </location>
</feature>
<feature type="compositionally biased region" description="Basic and acidic residues" evidence="1">
    <location>
        <begin position="124"/>
        <end position="135"/>
    </location>
</feature>
<reference evidence="2 3" key="1">
    <citation type="submission" date="2024-02" db="EMBL/GenBank/DDBJ databases">
        <title>A draft genome for the cacao thread blight pathogen Marasmius crinis-equi.</title>
        <authorList>
            <person name="Cohen S.P."/>
            <person name="Baruah I.K."/>
            <person name="Amoako-Attah I."/>
            <person name="Bukari Y."/>
            <person name="Meinhardt L.W."/>
            <person name="Bailey B.A."/>
        </authorList>
    </citation>
    <scope>NUCLEOTIDE SEQUENCE [LARGE SCALE GENOMIC DNA]</scope>
    <source>
        <strain evidence="2 3">GH-76</strain>
    </source>
</reference>
<dbReference type="PANTHER" id="PTHR34693:SF1">
    <property type="entry name" value="PROTEIN PAR32"/>
    <property type="match status" value="1"/>
</dbReference>
<keyword evidence="3" id="KW-1185">Reference proteome</keyword>
<evidence type="ECO:0000313" key="2">
    <source>
        <dbReference type="EMBL" id="KAL0567171.1"/>
    </source>
</evidence>
<protein>
    <submittedName>
        <fullName evidence="2">Uncharacterized protein</fullName>
    </submittedName>
</protein>
<dbReference type="Proteomes" id="UP001465976">
    <property type="component" value="Unassembled WGS sequence"/>
</dbReference>
<evidence type="ECO:0000256" key="1">
    <source>
        <dbReference type="SAM" id="MobiDB-lite"/>
    </source>
</evidence>
<evidence type="ECO:0000313" key="3">
    <source>
        <dbReference type="Proteomes" id="UP001465976"/>
    </source>
</evidence>
<organism evidence="2 3">
    <name type="scientific">Marasmius crinis-equi</name>
    <dbReference type="NCBI Taxonomy" id="585013"/>
    <lineage>
        <taxon>Eukaryota</taxon>
        <taxon>Fungi</taxon>
        <taxon>Dikarya</taxon>
        <taxon>Basidiomycota</taxon>
        <taxon>Agaricomycotina</taxon>
        <taxon>Agaricomycetes</taxon>
        <taxon>Agaricomycetidae</taxon>
        <taxon>Agaricales</taxon>
        <taxon>Marasmiineae</taxon>
        <taxon>Marasmiaceae</taxon>
        <taxon>Marasmius</taxon>
    </lineage>
</organism>
<feature type="region of interest" description="Disordered" evidence="1">
    <location>
        <begin position="54"/>
        <end position="158"/>
    </location>
</feature>
<proteinExistence type="predicted"/>
<comment type="caution">
    <text evidence="2">The sequence shown here is derived from an EMBL/GenBank/DDBJ whole genome shotgun (WGS) entry which is preliminary data.</text>
</comment>
<accession>A0ABR3EWJ7</accession>
<dbReference type="InterPro" id="IPR053203">
    <property type="entry name" value="Cisplatin_resist-associated"/>
</dbReference>
<feature type="compositionally biased region" description="Basic and acidic residues" evidence="1">
    <location>
        <begin position="96"/>
        <end position="106"/>
    </location>
</feature>
<name>A0ABR3EWJ7_9AGAR</name>
<sequence>MSRSRSRGPSGAATPSHMHSIGRGGAGNMFEGEPPSIETVMENEDFRFQPAAVHSTGRGGLANMSHSPTPAVEHRAAAAGIQSTFESTGRGGAGNMRERSGSRDPGARSQSRGRVADILQRVSRPFEKSSRERQGDNPSVQRGRATEPSTDTQETLSG</sequence>
<gene>
    <name evidence="2" type="ORF">V5O48_014821</name>
</gene>
<dbReference type="EMBL" id="JBAHYK010001655">
    <property type="protein sequence ID" value="KAL0567171.1"/>
    <property type="molecule type" value="Genomic_DNA"/>
</dbReference>
<dbReference type="PANTHER" id="PTHR34693">
    <property type="entry name" value="PROTEIN PAR32"/>
    <property type="match status" value="1"/>
</dbReference>
<feature type="compositionally biased region" description="Polar residues" evidence="1">
    <location>
        <begin position="147"/>
        <end position="158"/>
    </location>
</feature>